<evidence type="ECO:0000313" key="3">
    <source>
        <dbReference type="Proteomes" id="UP001596241"/>
    </source>
</evidence>
<accession>A0ABW1FM36</accession>
<comment type="caution">
    <text evidence="2">The sequence shown here is derived from an EMBL/GenBank/DDBJ whole genome shotgun (WGS) entry which is preliminary data.</text>
</comment>
<keyword evidence="3" id="KW-1185">Reference proteome</keyword>
<evidence type="ECO:0000256" key="1">
    <source>
        <dbReference type="SAM" id="Coils"/>
    </source>
</evidence>
<evidence type="ECO:0000313" key="2">
    <source>
        <dbReference type="EMBL" id="MFC5894009.1"/>
    </source>
</evidence>
<dbReference type="InterPro" id="IPR027417">
    <property type="entry name" value="P-loop_NTPase"/>
</dbReference>
<dbReference type="EMBL" id="JBHSPW010000005">
    <property type="protein sequence ID" value="MFC5894009.1"/>
    <property type="molecule type" value="Genomic_DNA"/>
</dbReference>
<proteinExistence type="predicted"/>
<protein>
    <recommendedName>
        <fullName evidence="4">Rad50/SbcC-type AAA domain-containing protein</fullName>
    </recommendedName>
</protein>
<reference evidence="3" key="1">
    <citation type="journal article" date="2019" name="Int. J. Syst. Evol. Microbiol.">
        <title>The Global Catalogue of Microorganisms (GCM) 10K type strain sequencing project: providing services to taxonomists for standard genome sequencing and annotation.</title>
        <authorList>
            <consortium name="The Broad Institute Genomics Platform"/>
            <consortium name="The Broad Institute Genome Sequencing Center for Infectious Disease"/>
            <person name="Wu L."/>
            <person name="Ma J."/>
        </authorList>
    </citation>
    <scope>NUCLEOTIDE SEQUENCE [LARGE SCALE GENOMIC DNA]</scope>
    <source>
        <strain evidence="3">CGMCC 1.15809</strain>
    </source>
</reference>
<dbReference type="Gene3D" id="3.40.50.300">
    <property type="entry name" value="P-loop containing nucleotide triphosphate hydrolases"/>
    <property type="match status" value="1"/>
</dbReference>
<sequence length="614" mass="67546">MTDLRLLHLTYAGSAKPPAQVVFDNDMTVIYGASDTGKSFIVDSIAYMLGNSSLTLIPEAEGYSQILLGLRLRDGSPVTLVRRPDSNAVQAHFADLRDLVTRPADRHLTATHTARSTRSLSMFLLGELGLGDVRIRKNEAGGTRDLMLADLAHLSVVTETRMVDPLSPALTSHANSIKTPAASVMKFLLTGEGDPVVDTGPNQGQRRVHKGKINLLDQIVLDLTGKLTTQENETQLRERLTRIQTTIDTQSQSLRLIADRHMNAVSSRMQTSQKLAALENRLAEVTDLLTRFRLLEQQYRSDLERLETVSEAGSLLGFFRMGTCVFCGAEPEHQHPDHSAEETTQLHEAVHAEMSKTTSLLTDLLPTIAQLDAELATLRMHHESGRAQAVDLDTQIESAEGQLGPLRGHMEDLLAARSTVERELELHSRISELEHRRSALDCEGVGATNRPVEHIPARVVNAFDSALRDTLAAWKVPAVDFAEYDQYTVDIRAGSRPRAGRGKGVRSVLHSAFTTALARYCHDHELTHPGFVVLDSPVVTYREPVGEDVDITGQVVDHFYRDMATFPGQAVVIENGDPPDDVLSHVTAYRFTGSTEGRRGFFPTSVACSPKAPR</sequence>
<dbReference type="RefSeq" id="WP_345092050.1">
    <property type="nucleotide sequence ID" value="NZ_BAAAWG010000019.1"/>
</dbReference>
<organism evidence="2 3">
    <name type="scientific">Streptomyces ramulosus</name>
    <dbReference type="NCBI Taxonomy" id="47762"/>
    <lineage>
        <taxon>Bacteria</taxon>
        <taxon>Bacillati</taxon>
        <taxon>Actinomycetota</taxon>
        <taxon>Actinomycetes</taxon>
        <taxon>Kitasatosporales</taxon>
        <taxon>Streptomycetaceae</taxon>
        <taxon>Streptomyces</taxon>
    </lineage>
</organism>
<dbReference type="SUPFAM" id="SSF52540">
    <property type="entry name" value="P-loop containing nucleoside triphosphate hydrolases"/>
    <property type="match status" value="1"/>
</dbReference>
<evidence type="ECO:0008006" key="4">
    <source>
        <dbReference type="Google" id="ProtNLM"/>
    </source>
</evidence>
<feature type="coiled-coil region" evidence="1">
    <location>
        <begin position="268"/>
        <end position="295"/>
    </location>
</feature>
<keyword evidence="1" id="KW-0175">Coiled coil</keyword>
<dbReference type="Proteomes" id="UP001596241">
    <property type="component" value="Unassembled WGS sequence"/>
</dbReference>
<gene>
    <name evidence="2" type="ORF">ACFP3M_14405</name>
</gene>
<name>A0ABW1FM36_9ACTN</name>